<organism evidence="6 7">
    <name type="scientific">Pseudomonas pergaminensis</name>
    <dbReference type="NCBI Taxonomy" id="2853159"/>
    <lineage>
        <taxon>Bacteria</taxon>
        <taxon>Pseudomonadati</taxon>
        <taxon>Pseudomonadota</taxon>
        <taxon>Gammaproteobacteria</taxon>
        <taxon>Pseudomonadales</taxon>
        <taxon>Pseudomonadaceae</taxon>
        <taxon>Pseudomonas</taxon>
    </lineage>
</organism>
<gene>
    <name evidence="6" type="ORF">ACJEBJ_20730</name>
</gene>
<dbReference type="PROSITE" id="PS50931">
    <property type="entry name" value="HTH_LYSR"/>
    <property type="match status" value="1"/>
</dbReference>
<evidence type="ECO:0000256" key="1">
    <source>
        <dbReference type="ARBA" id="ARBA00009437"/>
    </source>
</evidence>
<dbReference type="Pfam" id="PF03466">
    <property type="entry name" value="LysR_substrate"/>
    <property type="match status" value="1"/>
</dbReference>
<dbReference type="Gene3D" id="1.10.10.10">
    <property type="entry name" value="Winged helix-like DNA-binding domain superfamily/Winged helix DNA-binding domain"/>
    <property type="match status" value="1"/>
</dbReference>
<keyword evidence="7" id="KW-1185">Reference proteome</keyword>
<evidence type="ECO:0000256" key="4">
    <source>
        <dbReference type="ARBA" id="ARBA00023163"/>
    </source>
</evidence>
<dbReference type="PANTHER" id="PTHR30537:SF71">
    <property type="entry name" value="TRANSCRIPTIONAL REGULATORY PROTEIN"/>
    <property type="match status" value="1"/>
</dbReference>
<sequence length="305" mass="33539">MARWDINRLAEMEVFVRVIELGNFSAAARDFRLTPSAVSKLLTRLETRLQARLLNRTTRRLTPTPEGHAFYEQCVRILADVENAERNTSGIGEPRGSLRVSASVPFAQSVLLPLLAGFLARYPGITVDIVLTDHVVNLVEERTDVAIRHGPLENSRLVARKLGESRMIIVASPAYAARHGLPSVPQEVIGHNHLDFGYTRTLKGWPFIVDGAQWLAAPQGNLTASDGEALRQLALAGIGLARLDEFQVVDDIAAGRLLPVLQAFNPGDLDPVHAVFLGQGAQMPLRVRVFLDYLVANVRLKRLAP</sequence>
<dbReference type="InterPro" id="IPR000847">
    <property type="entry name" value="LysR_HTH_N"/>
</dbReference>
<dbReference type="SUPFAM" id="SSF46785">
    <property type="entry name" value="Winged helix' DNA-binding domain"/>
    <property type="match status" value="1"/>
</dbReference>
<dbReference type="InterPro" id="IPR005119">
    <property type="entry name" value="LysR_subst-bd"/>
</dbReference>
<feature type="domain" description="HTH lysR-type" evidence="5">
    <location>
        <begin position="7"/>
        <end position="64"/>
    </location>
</feature>
<dbReference type="Proteomes" id="UP001623008">
    <property type="component" value="Unassembled WGS sequence"/>
</dbReference>
<protein>
    <submittedName>
        <fullName evidence="6">LysR family transcriptional regulator</fullName>
    </submittedName>
</protein>
<evidence type="ECO:0000256" key="3">
    <source>
        <dbReference type="ARBA" id="ARBA00023125"/>
    </source>
</evidence>
<proteinExistence type="inferred from homology"/>
<comment type="caution">
    <text evidence="6">The sequence shown here is derived from an EMBL/GenBank/DDBJ whole genome shotgun (WGS) entry which is preliminary data.</text>
</comment>
<keyword evidence="2" id="KW-0805">Transcription regulation</keyword>
<keyword evidence="4" id="KW-0804">Transcription</keyword>
<dbReference type="Pfam" id="PF00126">
    <property type="entry name" value="HTH_1"/>
    <property type="match status" value="1"/>
</dbReference>
<accession>A0ABW8R720</accession>
<comment type="similarity">
    <text evidence="1">Belongs to the LysR transcriptional regulatory family.</text>
</comment>
<keyword evidence="3" id="KW-0238">DNA-binding</keyword>
<evidence type="ECO:0000256" key="2">
    <source>
        <dbReference type="ARBA" id="ARBA00023015"/>
    </source>
</evidence>
<name>A0ABW8R720_9PSED</name>
<reference evidence="6 7" key="1">
    <citation type="submission" date="2024-11" db="EMBL/GenBank/DDBJ databases">
        <authorList>
            <person name="Lucas J.A."/>
        </authorList>
    </citation>
    <scope>NUCLEOTIDE SEQUENCE [LARGE SCALE GENOMIC DNA]</scope>
    <source>
        <strain evidence="6 7">Z 7.15</strain>
    </source>
</reference>
<dbReference type="SUPFAM" id="SSF53850">
    <property type="entry name" value="Periplasmic binding protein-like II"/>
    <property type="match status" value="1"/>
</dbReference>
<dbReference type="Gene3D" id="3.40.190.290">
    <property type="match status" value="1"/>
</dbReference>
<dbReference type="InterPro" id="IPR058163">
    <property type="entry name" value="LysR-type_TF_proteobact-type"/>
</dbReference>
<dbReference type="EMBL" id="JBJHQF010000037">
    <property type="protein sequence ID" value="MFK9006558.1"/>
    <property type="molecule type" value="Genomic_DNA"/>
</dbReference>
<dbReference type="InterPro" id="IPR036390">
    <property type="entry name" value="WH_DNA-bd_sf"/>
</dbReference>
<evidence type="ECO:0000259" key="5">
    <source>
        <dbReference type="PROSITE" id="PS50931"/>
    </source>
</evidence>
<dbReference type="PANTHER" id="PTHR30537">
    <property type="entry name" value="HTH-TYPE TRANSCRIPTIONAL REGULATOR"/>
    <property type="match status" value="1"/>
</dbReference>
<dbReference type="InterPro" id="IPR036388">
    <property type="entry name" value="WH-like_DNA-bd_sf"/>
</dbReference>
<dbReference type="RefSeq" id="WP_406598804.1">
    <property type="nucleotide sequence ID" value="NZ_JBJHQF010000037.1"/>
</dbReference>
<evidence type="ECO:0000313" key="6">
    <source>
        <dbReference type="EMBL" id="MFK9006558.1"/>
    </source>
</evidence>
<evidence type="ECO:0000313" key="7">
    <source>
        <dbReference type="Proteomes" id="UP001623008"/>
    </source>
</evidence>